<proteinExistence type="predicted"/>
<feature type="domain" description="ATPase BadF/BadG/BcrA/BcrD type" evidence="1">
    <location>
        <begin position="333"/>
        <end position="595"/>
    </location>
</feature>
<dbReference type="Proteomes" id="UP000317315">
    <property type="component" value="Unassembled WGS sequence"/>
</dbReference>
<feature type="domain" description="DUF2229" evidence="2">
    <location>
        <begin position="721"/>
        <end position="945"/>
    </location>
</feature>
<dbReference type="PANTHER" id="PTHR32329:SF4">
    <property type="entry name" value="ACTIVATOR OF 2-HYDROXYACYL-COA DEHYDRATASE"/>
    <property type="match status" value="1"/>
</dbReference>
<reference evidence="3 4" key="1">
    <citation type="submission" date="2017-05" db="EMBL/GenBank/DDBJ databases">
        <authorList>
            <person name="Varghese N."/>
            <person name="Submissions S."/>
        </authorList>
    </citation>
    <scope>NUCLEOTIDE SEQUENCE [LARGE SCALE GENOMIC DNA]</scope>
    <source>
        <strain evidence="3 4">DSM 16304</strain>
    </source>
</reference>
<dbReference type="InterPro" id="IPR002731">
    <property type="entry name" value="ATPase_BadF"/>
</dbReference>
<accession>A0A521BHY8</accession>
<sequence>MFKAGIDVGSTTVKGVLLNENNEIVFSHYTRHEAKQSEKVAELLKKFEEIAGKEFQLFMTGSGGGDIARVLNVKFVQEVNAVSLAVETLHPEVNSVVELGGQDAKMIFWIDAGGVRRKVTTMNDKCAGGTGATIDRIVSKLKIPPEIATKVGFNPQKVHPVAAKCGVFAETDINSLQKAGVPSDELLISLFNAIVIQNLAVLTRGHTLRPVVLLLGGPNTYFPALVEAWKYHLEKMWREKGIDFDESSVLLPKNSHLYAAIGGALYSNYEESPYRGMEGLLEFRKSLVYLKRKTGERGLLKPGESLEEFREKYGVKPFKPREFKPGEKVKAFLGIDGGSTSTKAVLIDENGELLATAYTLSKGNPLSDTKEVVRSLKEQIEENGAELQILSVGTTGYAKEMLKETIGADVAVVETVAHTISAKHFFEDIDVIVDVGGQDIKVMILRNGEVKDFKLNTQCSAGNGYFLQSTAEKFGYRVEEFADVAFKAEYAPRFNFGCAVFLEQDIVNFQRLGWEPHEIMAGLAKVLPKNIWLYVVKEPNLRRLGRRFLLQGGTQRNLAAVKAQYDFIKEKVPDAEILVHPITGEAGAFGAAVEAMRNYTGRTSFIGLDRLINLDFEVKSDETTRCNFCTNRCQRTFINVKTQSGDRLYIIAPCEKGTVTDISDVKEVVKKINRIKRENPNLQEISAKKVFESYPVRKVYEERRFGILSRRRVIGTRKKLKIGIPRVLNFYSLTPFFRGYLESLGVENFVFSDYTSERMVREELRGGAIDPCFPSKVALAHIRNLIKKKPDVILFPKVATLRGMFKDAEGSHACPTVTATPISVRSVLTKEEDIFKKNGIVYLDPLLHFDDEELLRWEMYEAFKEILKLTRRESDRAVDEGFRALSEYQSEMRKLGEEILRRVESEGRIAILVLGRPYHNDPGINHGITEELQKLGYPILTIDSLPLTDEFLKRVFPDRDPFKIRDIWKKAYSENSTKKVWGALYGSRHPNIALLDLSSFRCGHDAPIYSVVEEIVEKTGTPYFTFHEIDENRPSGSIKIRVETIDYFLRERMKRLFERRLEERVC</sequence>
<dbReference type="RefSeq" id="WP_142934485.1">
    <property type="nucleotide sequence ID" value="NZ_FXTM01000005.1"/>
</dbReference>
<dbReference type="OrthoDB" id="9802715at2"/>
<dbReference type="CDD" id="cd24034">
    <property type="entry name" value="ASKHA_NBD_O66634-like_rpt1"/>
    <property type="match status" value="1"/>
</dbReference>
<dbReference type="Pfam" id="PF09989">
    <property type="entry name" value="DUF2229"/>
    <property type="match status" value="1"/>
</dbReference>
<evidence type="ECO:0000259" key="1">
    <source>
        <dbReference type="Pfam" id="PF01869"/>
    </source>
</evidence>
<dbReference type="InterPro" id="IPR043129">
    <property type="entry name" value="ATPase_NBD"/>
</dbReference>
<keyword evidence="4" id="KW-1185">Reference proteome</keyword>
<dbReference type="InterPro" id="IPR051805">
    <property type="entry name" value="Dehydratase_Activator_Redct"/>
</dbReference>
<dbReference type="InterPro" id="IPR018709">
    <property type="entry name" value="CoA_activase_DUF2229"/>
</dbReference>
<dbReference type="EMBL" id="FXTM01000005">
    <property type="protein sequence ID" value="SMO46521.1"/>
    <property type="molecule type" value="Genomic_DNA"/>
</dbReference>
<evidence type="ECO:0000313" key="4">
    <source>
        <dbReference type="Proteomes" id="UP000317315"/>
    </source>
</evidence>
<dbReference type="Pfam" id="PF01869">
    <property type="entry name" value="BcrAD_BadFG"/>
    <property type="match status" value="2"/>
</dbReference>
<organism evidence="3 4">
    <name type="scientific">Balnearium lithotrophicum</name>
    <dbReference type="NCBI Taxonomy" id="223788"/>
    <lineage>
        <taxon>Bacteria</taxon>
        <taxon>Pseudomonadati</taxon>
        <taxon>Aquificota</taxon>
        <taxon>Aquificia</taxon>
        <taxon>Desulfurobacteriales</taxon>
        <taxon>Desulfurobacteriaceae</taxon>
        <taxon>Balnearium</taxon>
    </lineage>
</organism>
<dbReference type="CDD" id="cd24035">
    <property type="entry name" value="ASKHA_NBD_O66634-like_rpt2"/>
    <property type="match status" value="1"/>
</dbReference>
<gene>
    <name evidence="3" type="ORF">SAMN06269117_10578</name>
</gene>
<dbReference type="Gene3D" id="3.30.420.40">
    <property type="match status" value="4"/>
</dbReference>
<dbReference type="PANTHER" id="PTHR32329">
    <property type="entry name" value="BIFUNCTIONAL PROTEIN [INCLUDES 2-HYDROXYACYL-COA DEHYDRATASE (N-TER) AND ITS ACTIVATOR DOMAIN (C_TERM)-RELATED"/>
    <property type="match status" value="1"/>
</dbReference>
<dbReference type="SUPFAM" id="SSF53067">
    <property type="entry name" value="Actin-like ATPase domain"/>
    <property type="match status" value="2"/>
</dbReference>
<protein>
    <submittedName>
        <fullName evidence="3">CoA-substrate-specific enzyme activase, putative</fullName>
    </submittedName>
</protein>
<feature type="domain" description="ATPase BadF/BadG/BcrA/BcrD type" evidence="1">
    <location>
        <begin position="5"/>
        <end position="218"/>
    </location>
</feature>
<dbReference type="AlphaFoldDB" id="A0A521BHY8"/>
<name>A0A521BHY8_9BACT</name>
<evidence type="ECO:0000313" key="3">
    <source>
        <dbReference type="EMBL" id="SMO46521.1"/>
    </source>
</evidence>
<evidence type="ECO:0000259" key="2">
    <source>
        <dbReference type="Pfam" id="PF09989"/>
    </source>
</evidence>